<accession>A0A6N8IRI1</accession>
<evidence type="ECO:0000313" key="1">
    <source>
        <dbReference type="EMBL" id="MVQ29165.1"/>
    </source>
</evidence>
<sequence>MAPAPPAPAAPATGAAVRQPQPAGVLTSWIEQLLHKAAGPHAQCLLKVSGELGVRAWGREAERLHDALRVVAAALAELDYGLVTHVDGTPHDPPDLDNFAPLYRRVAAALEPVDALAGELEAWVQAHGGGVRRAQVELKMEQERMEEALLRGDGWLAAAWSDLKNRRPTPGDRASIDKLRFLARTADQLGSRLRGLHAAGRAVREACDTAQQVVAVRAALVRRLREDLPPARRAWVLALERLLAAARQAGTARLPVQPLALAEADLRQVLERCLAECARLRQDQRGLQRSLATACEQLRAALQPPAPPAAPVQPAAPPQP</sequence>
<dbReference type="RefSeq" id="WP_157397198.1">
    <property type="nucleotide sequence ID" value="NZ_WSEL01000003.1"/>
</dbReference>
<dbReference type="EMBL" id="WSEL01000003">
    <property type="protein sequence ID" value="MVQ29165.1"/>
    <property type="molecule type" value="Genomic_DNA"/>
</dbReference>
<comment type="caution">
    <text evidence="1">The sequence shown here is derived from an EMBL/GenBank/DDBJ whole genome shotgun (WGS) entry which is preliminary data.</text>
</comment>
<name>A0A6N8IRI1_9BURK</name>
<gene>
    <name evidence="1" type="ORF">GON04_06895</name>
</gene>
<proteinExistence type="predicted"/>
<organism evidence="1 2">
    <name type="scientific">Ramlibacter pinisoli</name>
    <dbReference type="NCBI Taxonomy" id="2682844"/>
    <lineage>
        <taxon>Bacteria</taxon>
        <taxon>Pseudomonadati</taxon>
        <taxon>Pseudomonadota</taxon>
        <taxon>Betaproteobacteria</taxon>
        <taxon>Burkholderiales</taxon>
        <taxon>Comamonadaceae</taxon>
        <taxon>Ramlibacter</taxon>
    </lineage>
</organism>
<protein>
    <submittedName>
        <fullName evidence="1">Uncharacterized protein</fullName>
    </submittedName>
</protein>
<keyword evidence="2" id="KW-1185">Reference proteome</keyword>
<dbReference type="AlphaFoldDB" id="A0A6N8IRI1"/>
<evidence type="ECO:0000313" key="2">
    <source>
        <dbReference type="Proteomes" id="UP000469385"/>
    </source>
</evidence>
<dbReference type="Proteomes" id="UP000469385">
    <property type="component" value="Unassembled WGS sequence"/>
</dbReference>
<reference evidence="1 2" key="1">
    <citation type="submission" date="2019-12" db="EMBL/GenBank/DDBJ databases">
        <authorList>
            <person name="Huq M.A."/>
        </authorList>
    </citation>
    <scope>NUCLEOTIDE SEQUENCE [LARGE SCALE GENOMIC DNA]</scope>
    <source>
        <strain evidence="1 2">MAH-25</strain>
    </source>
</reference>